<proteinExistence type="predicted"/>
<gene>
    <name evidence="1" type="ORF">TrCOL_g4897</name>
</gene>
<evidence type="ECO:0000313" key="1">
    <source>
        <dbReference type="EMBL" id="GMI34624.1"/>
    </source>
</evidence>
<keyword evidence="2" id="KW-1185">Reference proteome</keyword>
<dbReference type="EMBL" id="BRYA01000872">
    <property type="protein sequence ID" value="GMI34624.1"/>
    <property type="molecule type" value="Genomic_DNA"/>
</dbReference>
<dbReference type="OrthoDB" id="10487390at2759"/>
<protein>
    <submittedName>
        <fullName evidence="1">Uncharacterized protein</fullName>
    </submittedName>
</protein>
<evidence type="ECO:0000313" key="2">
    <source>
        <dbReference type="Proteomes" id="UP001165065"/>
    </source>
</evidence>
<comment type="caution">
    <text evidence="1">The sequence shown here is derived from an EMBL/GenBank/DDBJ whole genome shotgun (WGS) entry which is preliminary data.</text>
</comment>
<name>A0A9W7L6Y2_9STRA</name>
<reference evidence="2" key="1">
    <citation type="journal article" date="2023" name="Commun. Biol.">
        <title>Genome analysis of Parmales, the sister group of diatoms, reveals the evolutionary specialization of diatoms from phago-mixotrophs to photoautotrophs.</title>
        <authorList>
            <person name="Ban H."/>
            <person name="Sato S."/>
            <person name="Yoshikawa S."/>
            <person name="Yamada K."/>
            <person name="Nakamura Y."/>
            <person name="Ichinomiya M."/>
            <person name="Sato N."/>
            <person name="Blanc-Mathieu R."/>
            <person name="Endo H."/>
            <person name="Kuwata A."/>
            <person name="Ogata H."/>
        </authorList>
    </citation>
    <scope>NUCLEOTIDE SEQUENCE [LARGE SCALE GENOMIC DNA]</scope>
</reference>
<sequence length="199" mass="22249">SDNFKKMIARRKELVREVLECNDNGGIMIVKDKNSKAVIDEEGGECEATKEGEEPRDPPRVGMLFGNKEPTDCHFIPTDWLRCWATGELPPGYKPIKLLPNSDVIDVDIKTNGTIDAKADEPAPAGLPGTSECNNLQLCCQEHGGMGLHPRTLHKCKILSHETYEKLNQAVREETGNPEHSFENFSIKKANFRCLECEK</sequence>
<organism evidence="1 2">
    <name type="scientific">Triparma columacea</name>
    <dbReference type="NCBI Taxonomy" id="722753"/>
    <lineage>
        <taxon>Eukaryota</taxon>
        <taxon>Sar</taxon>
        <taxon>Stramenopiles</taxon>
        <taxon>Ochrophyta</taxon>
        <taxon>Bolidophyceae</taxon>
        <taxon>Parmales</taxon>
        <taxon>Triparmaceae</taxon>
        <taxon>Triparma</taxon>
    </lineage>
</organism>
<dbReference type="Proteomes" id="UP001165065">
    <property type="component" value="Unassembled WGS sequence"/>
</dbReference>
<accession>A0A9W7L6Y2</accession>
<feature type="non-terminal residue" evidence="1">
    <location>
        <position position="1"/>
    </location>
</feature>
<dbReference type="AlphaFoldDB" id="A0A9W7L6Y2"/>
<feature type="non-terminal residue" evidence="1">
    <location>
        <position position="199"/>
    </location>
</feature>